<reference evidence="1" key="1">
    <citation type="journal article" date="2015" name="Nature">
        <title>Complex archaea that bridge the gap between prokaryotes and eukaryotes.</title>
        <authorList>
            <person name="Spang A."/>
            <person name="Saw J.H."/>
            <person name="Jorgensen S.L."/>
            <person name="Zaremba-Niedzwiedzka K."/>
            <person name="Martijn J."/>
            <person name="Lind A.E."/>
            <person name="van Eijk R."/>
            <person name="Schleper C."/>
            <person name="Guy L."/>
            <person name="Ettema T.J."/>
        </authorList>
    </citation>
    <scope>NUCLEOTIDE SEQUENCE</scope>
</reference>
<protein>
    <submittedName>
        <fullName evidence="1">Uncharacterized protein</fullName>
    </submittedName>
</protein>
<evidence type="ECO:0000313" key="1">
    <source>
        <dbReference type="EMBL" id="KKM66015.1"/>
    </source>
</evidence>
<organism evidence="1">
    <name type="scientific">marine sediment metagenome</name>
    <dbReference type="NCBI Taxonomy" id="412755"/>
    <lineage>
        <taxon>unclassified sequences</taxon>
        <taxon>metagenomes</taxon>
        <taxon>ecological metagenomes</taxon>
    </lineage>
</organism>
<sequence length="189" mass="21627">MRFKDYIAEQNKRRIKVYRLDEADGVRYVVKNTKETKPKGRLSGCYVKGSGEIFGTTHNIRKAKLYSSKQAAEKAKKAVQDLVNNDKNLNKKNKPKFAVSPAKMDVIEEGKLNETRASRELWEIESYDLIDFAKEWVGLGNAVQEQVEDILNDPNAQANPNAIRLAKERIGGYNEDIDNAIAEYYEVRR</sequence>
<proteinExistence type="predicted"/>
<dbReference type="AlphaFoldDB" id="A0A0F9LNV1"/>
<dbReference type="EMBL" id="LAZR01010617">
    <property type="protein sequence ID" value="KKM66015.1"/>
    <property type="molecule type" value="Genomic_DNA"/>
</dbReference>
<accession>A0A0F9LNV1</accession>
<gene>
    <name evidence="1" type="ORF">LCGC14_1485490</name>
</gene>
<name>A0A0F9LNV1_9ZZZZ</name>
<comment type="caution">
    <text evidence="1">The sequence shown here is derived from an EMBL/GenBank/DDBJ whole genome shotgun (WGS) entry which is preliminary data.</text>
</comment>